<reference evidence="1 2" key="1">
    <citation type="journal article" date="2014" name="Int. J. Syst. Evol. Microbiol.">
        <title>Complete genome sequence of Corynebacterium casei LMG S-19264T (=DSM 44701T), isolated from a smear-ripened cheese.</title>
        <authorList>
            <consortium name="US DOE Joint Genome Institute (JGI-PGF)"/>
            <person name="Walter F."/>
            <person name="Albersmeier A."/>
            <person name="Kalinowski J."/>
            <person name="Ruckert C."/>
        </authorList>
    </citation>
    <scope>NUCLEOTIDE SEQUENCE [LARGE SCALE GENOMIC DNA]</scope>
    <source>
        <strain evidence="1 2">NBRC 112785</strain>
    </source>
</reference>
<evidence type="ECO:0000313" key="1">
    <source>
        <dbReference type="EMBL" id="GLS84309.1"/>
    </source>
</evidence>
<comment type="caution">
    <text evidence="1">The sequence shown here is derived from an EMBL/GenBank/DDBJ whole genome shotgun (WGS) entry which is preliminary data.</text>
</comment>
<sequence length="169" mass="19201">MLDLEEDLVAEKLISVPADKAWEILSCPSALVYFHPFVKENPTEQWDGVECNDSVIYYSGLEYKREVLEWVSGEGFILLVSKQGKPQLTVKFRIIPVSDQQSNLRVSIQADLLHKFPSPIRKMFLKFKLKPTFEPYLSKVQQGFADFAESGVKVLPDQYGPLSPFSASK</sequence>
<organism evidence="1 2">
    <name type="scientific">Paraferrimonas haliotis</name>
    <dbReference type="NCBI Taxonomy" id="2013866"/>
    <lineage>
        <taxon>Bacteria</taxon>
        <taxon>Pseudomonadati</taxon>
        <taxon>Pseudomonadota</taxon>
        <taxon>Gammaproteobacteria</taxon>
        <taxon>Alteromonadales</taxon>
        <taxon>Ferrimonadaceae</taxon>
        <taxon>Paraferrimonas</taxon>
    </lineage>
</organism>
<keyword evidence="2" id="KW-1185">Reference proteome</keyword>
<accession>A0AA37TW89</accession>
<dbReference type="RefSeq" id="WP_095498207.1">
    <property type="nucleotide sequence ID" value="NZ_BSPO01000003.1"/>
</dbReference>
<dbReference type="EMBL" id="BSPO01000003">
    <property type="protein sequence ID" value="GLS84309.1"/>
    <property type="molecule type" value="Genomic_DNA"/>
</dbReference>
<protein>
    <recommendedName>
        <fullName evidence="3">SRPBCC family protein</fullName>
    </recommendedName>
</protein>
<dbReference type="Proteomes" id="UP001157439">
    <property type="component" value="Unassembled WGS sequence"/>
</dbReference>
<evidence type="ECO:0000313" key="2">
    <source>
        <dbReference type="Proteomes" id="UP001157439"/>
    </source>
</evidence>
<dbReference type="SUPFAM" id="SSF55961">
    <property type="entry name" value="Bet v1-like"/>
    <property type="match status" value="1"/>
</dbReference>
<dbReference type="AlphaFoldDB" id="A0AA37TW89"/>
<name>A0AA37TW89_9GAMM</name>
<proteinExistence type="predicted"/>
<evidence type="ECO:0008006" key="3">
    <source>
        <dbReference type="Google" id="ProtNLM"/>
    </source>
</evidence>
<gene>
    <name evidence="1" type="ORF">GCM10007894_22860</name>
</gene>